<reference evidence="1" key="1">
    <citation type="submission" date="2020-04" db="EMBL/GenBank/DDBJ databases">
        <authorList>
            <person name="Alioto T."/>
            <person name="Alioto T."/>
            <person name="Gomez Garrido J."/>
        </authorList>
    </citation>
    <scope>NUCLEOTIDE SEQUENCE</scope>
    <source>
        <strain evidence="1">A484AB</strain>
    </source>
</reference>
<evidence type="ECO:0000313" key="1">
    <source>
        <dbReference type="EMBL" id="CAB3988831.1"/>
    </source>
</evidence>
<gene>
    <name evidence="1" type="ORF">PACLA_8A014726</name>
</gene>
<proteinExistence type="predicted"/>
<evidence type="ECO:0000313" key="2">
    <source>
        <dbReference type="Proteomes" id="UP001152795"/>
    </source>
</evidence>
<accession>A0A6S7GWH2</accession>
<feature type="non-terminal residue" evidence="1">
    <location>
        <position position="154"/>
    </location>
</feature>
<organism evidence="1 2">
    <name type="scientific">Paramuricea clavata</name>
    <name type="common">Red gorgonian</name>
    <name type="synonym">Violescent sea-whip</name>
    <dbReference type="NCBI Taxonomy" id="317549"/>
    <lineage>
        <taxon>Eukaryota</taxon>
        <taxon>Metazoa</taxon>
        <taxon>Cnidaria</taxon>
        <taxon>Anthozoa</taxon>
        <taxon>Octocorallia</taxon>
        <taxon>Malacalcyonacea</taxon>
        <taxon>Plexauridae</taxon>
        <taxon>Paramuricea</taxon>
    </lineage>
</organism>
<dbReference type="AlphaFoldDB" id="A0A6S7GWH2"/>
<protein>
    <submittedName>
        <fullName evidence="1">Uncharacterized protein</fullName>
    </submittedName>
</protein>
<feature type="non-terminal residue" evidence="1">
    <location>
        <position position="1"/>
    </location>
</feature>
<sequence>LRTRCSDLLTCSAVRKITFQVCESTFSQILQLSLSNFSPSLKFFEDRLNIHTKSHTDLKKTLAENDYMSKYKLTAFFSRTQYESPPKIDEITKFCDFNRGNTFQFNYSTIIETGMRRIGRDLGKKPKLDETLETNSLHLNAPNSKRLCELGITR</sequence>
<keyword evidence="2" id="KW-1185">Reference proteome</keyword>
<comment type="caution">
    <text evidence="1">The sequence shown here is derived from an EMBL/GenBank/DDBJ whole genome shotgun (WGS) entry which is preliminary data.</text>
</comment>
<dbReference type="Proteomes" id="UP001152795">
    <property type="component" value="Unassembled WGS sequence"/>
</dbReference>
<dbReference type="EMBL" id="CACRXK020001390">
    <property type="protein sequence ID" value="CAB3988831.1"/>
    <property type="molecule type" value="Genomic_DNA"/>
</dbReference>
<name>A0A6S7GWH2_PARCT</name>